<reference evidence="2" key="3">
    <citation type="submission" date="2021-10" db="EMBL/GenBank/DDBJ databases">
        <authorList>
            <person name="Mesa V."/>
        </authorList>
    </citation>
    <scope>NUCLEOTIDE SEQUENCE</scope>
    <source>
        <strain evidence="2">CC3_PB</strain>
    </source>
</reference>
<dbReference type="SMART" id="SM00460">
    <property type="entry name" value="TGc"/>
    <property type="match status" value="1"/>
</dbReference>
<dbReference type="STRING" id="137838.GCA_001458595_00501"/>
<keyword evidence="6" id="KW-1185">Reference proteome</keyword>
<gene>
    <name evidence="3" type="ORF">CNEO2_160052</name>
    <name evidence="2" type="ORF">CNEO_40694</name>
    <name evidence="5" type="ORF">CNEONATNEC25_00325</name>
    <name evidence="4" type="ORF">CQ394_16610</name>
</gene>
<protein>
    <submittedName>
        <fullName evidence="4">Transglutaminase</fullName>
    </submittedName>
</protein>
<dbReference type="Proteomes" id="UP001189143">
    <property type="component" value="Unassembled WGS sequence"/>
</dbReference>
<evidence type="ECO:0000313" key="4">
    <source>
        <dbReference type="EMBL" id="PEG29561.1"/>
    </source>
</evidence>
<dbReference type="Gene3D" id="3.10.620.30">
    <property type="match status" value="1"/>
</dbReference>
<dbReference type="Proteomes" id="UP000789738">
    <property type="component" value="Unassembled WGS sequence"/>
</dbReference>
<dbReference type="SUPFAM" id="SSF54001">
    <property type="entry name" value="Cysteine proteinases"/>
    <property type="match status" value="1"/>
</dbReference>
<dbReference type="EMBL" id="CAMTCP010000077">
    <property type="protein sequence ID" value="CAI3547614.1"/>
    <property type="molecule type" value="Genomic_DNA"/>
</dbReference>
<accession>A0A2A7MDZ4</accession>
<dbReference type="Proteomes" id="UP000431451">
    <property type="component" value="Unassembled WGS sequence"/>
</dbReference>
<dbReference type="InterPro" id="IPR002931">
    <property type="entry name" value="Transglutaminase-like"/>
</dbReference>
<dbReference type="PANTHER" id="PTHR38339">
    <property type="entry name" value="TRANSGLUTAMINASE DOMAIN PROTEIN"/>
    <property type="match status" value="1"/>
</dbReference>
<dbReference type="Pfam" id="PF01841">
    <property type="entry name" value="Transglut_core"/>
    <property type="match status" value="1"/>
</dbReference>
<dbReference type="EMBL" id="CAKJVE010000004">
    <property type="protein sequence ID" value="CAG9703571.1"/>
    <property type="molecule type" value="Genomic_DNA"/>
</dbReference>
<dbReference type="EMBL" id="UWJD01000001">
    <property type="protein sequence ID" value="VCT82765.1"/>
    <property type="molecule type" value="Genomic_DNA"/>
</dbReference>
<evidence type="ECO:0000313" key="7">
    <source>
        <dbReference type="Proteomes" id="UP000431451"/>
    </source>
</evidence>
<dbReference type="AlphaFoldDB" id="A0A2A7MDZ4"/>
<reference evidence="3" key="4">
    <citation type="submission" date="2022-10" db="EMBL/GenBank/DDBJ databases">
        <authorList>
            <person name="Aires J."/>
            <person name="Mesa V."/>
        </authorList>
    </citation>
    <scope>NUCLEOTIDE SEQUENCE</scope>
    <source>
        <strain evidence="3">Clostridium neonatale JD116</strain>
    </source>
</reference>
<feature type="domain" description="Transglutaminase-like" evidence="1">
    <location>
        <begin position="315"/>
        <end position="376"/>
    </location>
</feature>
<organism evidence="4 6">
    <name type="scientific">Clostridium neonatale</name>
    <dbReference type="NCBI Taxonomy" id="137838"/>
    <lineage>
        <taxon>Bacteria</taxon>
        <taxon>Bacillati</taxon>
        <taxon>Bacillota</taxon>
        <taxon>Clostridia</taxon>
        <taxon>Eubacteriales</taxon>
        <taxon>Clostridiaceae</taxon>
        <taxon>Clostridium</taxon>
    </lineage>
</organism>
<dbReference type="EMBL" id="PDCJ01000003">
    <property type="protein sequence ID" value="PEG29561.1"/>
    <property type="molecule type" value="Genomic_DNA"/>
</dbReference>
<dbReference type="RefSeq" id="WP_058293462.1">
    <property type="nucleotide sequence ID" value="NZ_CAKJVE010000004.1"/>
</dbReference>
<evidence type="ECO:0000313" key="5">
    <source>
        <dbReference type="EMBL" id="VCT82765.1"/>
    </source>
</evidence>
<evidence type="ECO:0000313" key="2">
    <source>
        <dbReference type="EMBL" id="CAG9703571.1"/>
    </source>
</evidence>
<dbReference type="InterPro" id="IPR038765">
    <property type="entry name" value="Papain-like_cys_pep_sf"/>
</dbReference>
<dbReference type="OrthoDB" id="9804872at2"/>
<reference evidence="5 7" key="2">
    <citation type="submission" date="2018-06" db="EMBL/GenBank/DDBJ databases">
        <authorList>
            <consortium name="IHU Genomes"/>
        </authorList>
    </citation>
    <scope>NUCLEOTIDE SEQUENCE [LARGE SCALE GENOMIC DNA]</scope>
    <source>
        <strain evidence="5 7">NEC25</strain>
    </source>
</reference>
<evidence type="ECO:0000313" key="6">
    <source>
        <dbReference type="Proteomes" id="UP000220840"/>
    </source>
</evidence>
<evidence type="ECO:0000259" key="1">
    <source>
        <dbReference type="SMART" id="SM00460"/>
    </source>
</evidence>
<evidence type="ECO:0000313" key="3">
    <source>
        <dbReference type="EMBL" id="CAI3547614.1"/>
    </source>
</evidence>
<sequence>MENVEYLKINLPEDVMKLKCNGNFDEEEKLINSLMKRDIPEVLKKKLCLEKEIIKIIKGEYPYTFEEALKVGKENIEDFTEEELIMLKEDGTADWIFINGEVYFQDSFCGTIIKTREEFAKRAMDKDKINNNEKEYEFLNNIIREIKEKGTKSYFVHLRSKMKIKDDSIKEGKQIKVHIPIPAKSKQLSDIKIINTVPEAKNINDEDYKQRTVYFEENITDNNREFSVEYSYKSTVNYVELKPEEVSDIQPDFEINELPPHIMFTPYIRELCKEIVKDEKNPLIKAKKIYEFVTTKVKYSFVREYFTIENIAEYAGLNLKGDCGVQAILFITLCRCAGIPAKWQSGLFASPLSVGCHDWAQFYIAPYGWLFADPSFGGSAYRKGDKERWKFYFGNIDPFRMVANSEFQYELYPSKKFLRIDPYDNQRGEAEYEHMGLGKEALEVTRETIEFKEL</sequence>
<reference evidence="4 6" key="1">
    <citation type="submission" date="2017-10" db="EMBL/GenBank/DDBJ databases">
        <title>Effective Description of Clostridium neonatale sp. nov. linked to necrotizing enterocolitis in neonates and a clarification of species assignable to the genus Clostridium (Prazmowski 1880) emend. Lawson and Rainey 2016.</title>
        <authorList>
            <person name="Bernard K."/>
            <person name="Burdz T."/>
            <person name="Wiebe D."/>
            <person name="Balcewich B."/>
            <person name="Alfa M."/>
            <person name="Bernier A.-M."/>
        </authorList>
    </citation>
    <scope>NUCLEOTIDE SEQUENCE [LARGE SCALE GENOMIC DNA]</scope>
    <source>
        <strain evidence="4 6">LCDC99A005</strain>
    </source>
</reference>
<dbReference type="Proteomes" id="UP000220840">
    <property type="component" value="Unassembled WGS sequence"/>
</dbReference>
<name>A0A2A7MDZ4_9CLOT</name>
<dbReference type="PANTHER" id="PTHR38339:SF1">
    <property type="entry name" value="TRANSGLUTAMINASE-LIKE DOMAIN-CONTAINING PROTEIN"/>
    <property type="match status" value="1"/>
</dbReference>
<proteinExistence type="predicted"/>